<keyword evidence="3" id="KW-1185">Reference proteome</keyword>
<dbReference type="PANTHER" id="PTHR22916:SF3">
    <property type="entry name" value="UDP-GLCNAC:BETAGAL BETA-1,3-N-ACETYLGLUCOSAMINYLTRANSFERASE-LIKE PROTEIN 1"/>
    <property type="match status" value="1"/>
</dbReference>
<dbReference type="OrthoDB" id="9802649at2"/>
<organism evidence="2 3">
    <name type="scientific">Consotaella salsifontis</name>
    <dbReference type="NCBI Taxonomy" id="1365950"/>
    <lineage>
        <taxon>Bacteria</taxon>
        <taxon>Pseudomonadati</taxon>
        <taxon>Pseudomonadota</taxon>
        <taxon>Alphaproteobacteria</taxon>
        <taxon>Hyphomicrobiales</taxon>
        <taxon>Aurantimonadaceae</taxon>
        <taxon>Consotaella</taxon>
    </lineage>
</organism>
<evidence type="ECO:0000259" key="1">
    <source>
        <dbReference type="Pfam" id="PF00535"/>
    </source>
</evidence>
<gene>
    <name evidence="2" type="ORF">SAMN05428963_10689</name>
</gene>
<dbReference type="PANTHER" id="PTHR22916">
    <property type="entry name" value="GLYCOSYLTRANSFERASE"/>
    <property type="match status" value="1"/>
</dbReference>
<accession>A0A1T4R784</accession>
<evidence type="ECO:0000313" key="3">
    <source>
        <dbReference type="Proteomes" id="UP000190135"/>
    </source>
</evidence>
<dbReference type="Proteomes" id="UP000190135">
    <property type="component" value="Unassembled WGS sequence"/>
</dbReference>
<dbReference type="Pfam" id="PF00535">
    <property type="entry name" value="Glycos_transf_2"/>
    <property type="match status" value="1"/>
</dbReference>
<dbReference type="InterPro" id="IPR001173">
    <property type="entry name" value="Glyco_trans_2-like"/>
</dbReference>
<dbReference type="GO" id="GO:0016758">
    <property type="term" value="F:hexosyltransferase activity"/>
    <property type="evidence" value="ECO:0007669"/>
    <property type="project" value="UniProtKB-ARBA"/>
</dbReference>
<dbReference type="EMBL" id="FUXL01000006">
    <property type="protein sequence ID" value="SKA11930.1"/>
    <property type="molecule type" value="Genomic_DNA"/>
</dbReference>
<keyword evidence="2" id="KW-0808">Transferase</keyword>
<dbReference type="STRING" id="1365950.SAMN05428963_10689"/>
<protein>
    <submittedName>
        <fullName evidence="2">Glycosyl transferase family 2</fullName>
    </submittedName>
</protein>
<dbReference type="InterPro" id="IPR029044">
    <property type="entry name" value="Nucleotide-diphossugar_trans"/>
</dbReference>
<evidence type="ECO:0000313" key="2">
    <source>
        <dbReference type="EMBL" id="SKA11930.1"/>
    </source>
</evidence>
<reference evidence="2 3" key="1">
    <citation type="submission" date="2017-02" db="EMBL/GenBank/DDBJ databases">
        <authorList>
            <person name="Peterson S.W."/>
        </authorList>
    </citation>
    <scope>NUCLEOTIDE SEQUENCE [LARGE SCALE GENOMIC DNA]</scope>
    <source>
        <strain evidence="2 3">USBA 369</strain>
    </source>
</reference>
<feature type="domain" description="Glycosyltransferase 2-like" evidence="1">
    <location>
        <begin position="9"/>
        <end position="116"/>
    </location>
</feature>
<dbReference type="CDD" id="cd00761">
    <property type="entry name" value="Glyco_tranf_GTA_type"/>
    <property type="match status" value="1"/>
</dbReference>
<dbReference type="AlphaFoldDB" id="A0A1T4R784"/>
<name>A0A1T4R784_9HYPH</name>
<dbReference type="RefSeq" id="WP_078708343.1">
    <property type="nucleotide sequence ID" value="NZ_FUXL01000006.1"/>
</dbReference>
<proteinExistence type="predicted"/>
<sequence length="317" mass="36501">MISKAPFFTIFTPTYNRAALLPRAFESIETQGFRDFEWIVVDDGSTDETEALVRGWREQASYPIDYIRQANLGRYKAINCGIQLAKGELFVILDSDDWFAPNGLTILYEAWRAIEPGRRQKIAGIWALCAKPNGDLACSRYPRDEFDGNTIEIKSLHGFKGESCHAIRTDVRRAYLFPELADKYCPPSLVWNRIAVAHDMRFINRVVQFKEYQPEGLTRQGAVKIARYPNGFRLREMELLQVTNRKIPPRQRRQIMRGYIRASLHAGVGLISQVRETRDRLLWARSVADGVKLFWRDRWQARRRASASSAPPSSSND</sequence>
<dbReference type="SUPFAM" id="SSF53448">
    <property type="entry name" value="Nucleotide-diphospho-sugar transferases"/>
    <property type="match status" value="1"/>
</dbReference>
<dbReference type="Gene3D" id="3.90.550.10">
    <property type="entry name" value="Spore Coat Polysaccharide Biosynthesis Protein SpsA, Chain A"/>
    <property type="match status" value="1"/>
</dbReference>